<gene>
    <name evidence="10" type="ORF">B2A_13756</name>
</gene>
<evidence type="ECO:0000256" key="1">
    <source>
        <dbReference type="ARBA" id="ARBA00010630"/>
    </source>
</evidence>
<dbReference type="Gene3D" id="3.30.200.20">
    <property type="entry name" value="Phosphorylase Kinase, domain 1"/>
    <property type="match status" value="1"/>
</dbReference>
<name>T0YHK1_9ZZZZ</name>
<evidence type="ECO:0000256" key="3">
    <source>
        <dbReference type="ARBA" id="ARBA00022679"/>
    </source>
</evidence>
<dbReference type="GO" id="GO:0005829">
    <property type="term" value="C:cytosol"/>
    <property type="evidence" value="ECO:0007669"/>
    <property type="project" value="TreeGrafter"/>
</dbReference>
<dbReference type="InterPro" id="IPR011009">
    <property type="entry name" value="Kinase-like_dom_sf"/>
</dbReference>
<keyword evidence="5 10" id="KW-0418">Kinase</keyword>
<evidence type="ECO:0000256" key="2">
    <source>
        <dbReference type="ARBA" id="ARBA00012513"/>
    </source>
</evidence>
<dbReference type="PROSITE" id="PS00109">
    <property type="entry name" value="PROTEIN_KINASE_TYR"/>
    <property type="match status" value="1"/>
</dbReference>
<dbReference type="AlphaFoldDB" id="T0YHK1"/>
<evidence type="ECO:0000256" key="8">
    <source>
        <dbReference type="ARBA" id="ARBA00048679"/>
    </source>
</evidence>
<proteinExistence type="inferred from homology"/>
<evidence type="ECO:0000256" key="5">
    <source>
        <dbReference type="ARBA" id="ARBA00022777"/>
    </source>
</evidence>
<evidence type="ECO:0000313" key="10">
    <source>
        <dbReference type="EMBL" id="EQD31327.1"/>
    </source>
</evidence>
<dbReference type="PANTHER" id="PTHR12209:SF0">
    <property type="entry name" value="EKC_KEOPS COMPLEX SUBUNIT TP53RK"/>
    <property type="match status" value="1"/>
</dbReference>
<comment type="catalytic activity">
    <reaction evidence="7">
        <text>L-threonyl-[protein] + ATP = O-phospho-L-threonyl-[protein] + ADP + H(+)</text>
        <dbReference type="Rhea" id="RHEA:46608"/>
        <dbReference type="Rhea" id="RHEA-COMP:11060"/>
        <dbReference type="Rhea" id="RHEA-COMP:11605"/>
        <dbReference type="ChEBI" id="CHEBI:15378"/>
        <dbReference type="ChEBI" id="CHEBI:30013"/>
        <dbReference type="ChEBI" id="CHEBI:30616"/>
        <dbReference type="ChEBI" id="CHEBI:61977"/>
        <dbReference type="ChEBI" id="CHEBI:456216"/>
        <dbReference type="EC" id="2.7.11.1"/>
    </reaction>
</comment>
<evidence type="ECO:0000256" key="6">
    <source>
        <dbReference type="ARBA" id="ARBA00022840"/>
    </source>
</evidence>
<dbReference type="SUPFAM" id="SSF56112">
    <property type="entry name" value="Protein kinase-like (PK-like)"/>
    <property type="match status" value="1"/>
</dbReference>
<protein>
    <recommendedName>
        <fullName evidence="2">non-specific serine/threonine protein kinase</fullName>
        <ecNumber evidence="2">2.7.11.1</ecNumber>
    </recommendedName>
</protein>
<reference evidence="10" key="1">
    <citation type="submission" date="2013-08" db="EMBL/GenBank/DDBJ databases">
        <authorList>
            <person name="Mendez C."/>
            <person name="Richter M."/>
            <person name="Ferrer M."/>
            <person name="Sanchez J."/>
        </authorList>
    </citation>
    <scope>NUCLEOTIDE SEQUENCE</scope>
</reference>
<accession>T0YHK1</accession>
<reference evidence="10" key="2">
    <citation type="journal article" date="2014" name="ISME J.">
        <title>Microbial stratification in low pH oxic and suboxic macroscopic growths along an acid mine drainage.</title>
        <authorList>
            <person name="Mendez-Garcia C."/>
            <person name="Mesa V."/>
            <person name="Sprenger R.R."/>
            <person name="Richter M."/>
            <person name="Diez M.S."/>
            <person name="Solano J."/>
            <person name="Bargiela R."/>
            <person name="Golyshina O.V."/>
            <person name="Manteca A."/>
            <person name="Ramos J.L."/>
            <person name="Gallego J.R."/>
            <person name="Llorente I."/>
            <person name="Martins Dos Santos V.A."/>
            <person name="Jensen O.N."/>
            <person name="Pelaez A.I."/>
            <person name="Sanchez J."/>
            <person name="Ferrer M."/>
        </authorList>
    </citation>
    <scope>NUCLEOTIDE SEQUENCE</scope>
</reference>
<evidence type="ECO:0000256" key="9">
    <source>
        <dbReference type="SAM" id="MobiDB-lite"/>
    </source>
</evidence>
<comment type="similarity">
    <text evidence="1">Belongs to the protein kinase superfamily. BUD32 family.</text>
</comment>
<sequence>MSEGTRAGATVSRGAEATLREGDWWGFAVLIKDREAKGYRPKEFDDRLRKERIRTEARLLLEARRAGVPDPPDLRCRHDPCPDHHGTTARPTLKQILEDPSTDRTTLEGAVRRFGQALGRLHSVPISHGDLTSSNVLFPEGPQGPPALLDLSMGSRQPGIEELGIDLHLVEEDF</sequence>
<evidence type="ECO:0000256" key="4">
    <source>
        <dbReference type="ARBA" id="ARBA00022741"/>
    </source>
</evidence>
<evidence type="ECO:0000256" key="7">
    <source>
        <dbReference type="ARBA" id="ARBA00047899"/>
    </source>
</evidence>
<dbReference type="InterPro" id="IPR008266">
    <property type="entry name" value="Tyr_kinase_AS"/>
</dbReference>
<feature type="region of interest" description="Disordered" evidence="9">
    <location>
        <begin position="67"/>
        <end position="89"/>
    </location>
</feature>
<organism evidence="10">
    <name type="scientific">mine drainage metagenome</name>
    <dbReference type="NCBI Taxonomy" id="410659"/>
    <lineage>
        <taxon>unclassified sequences</taxon>
        <taxon>metagenomes</taxon>
        <taxon>ecological metagenomes</taxon>
    </lineage>
</organism>
<keyword evidence="4" id="KW-0547">Nucleotide-binding</keyword>
<dbReference type="EMBL" id="AUZZ01009970">
    <property type="protein sequence ID" value="EQD31327.1"/>
    <property type="molecule type" value="Genomic_DNA"/>
</dbReference>
<keyword evidence="3" id="KW-0808">Transferase</keyword>
<dbReference type="GO" id="GO:0004674">
    <property type="term" value="F:protein serine/threonine kinase activity"/>
    <property type="evidence" value="ECO:0007669"/>
    <property type="project" value="UniProtKB-EC"/>
</dbReference>
<comment type="catalytic activity">
    <reaction evidence="8">
        <text>L-seryl-[protein] + ATP = O-phospho-L-seryl-[protein] + ADP + H(+)</text>
        <dbReference type="Rhea" id="RHEA:17989"/>
        <dbReference type="Rhea" id="RHEA-COMP:9863"/>
        <dbReference type="Rhea" id="RHEA-COMP:11604"/>
        <dbReference type="ChEBI" id="CHEBI:15378"/>
        <dbReference type="ChEBI" id="CHEBI:29999"/>
        <dbReference type="ChEBI" id="CHEBI:30616"/>
        <dbReference type="ChEBI" id="CHEBI:83421"/>
        <dbReference type="ChEBI" id="CHEBI:456216"/>
        <dbReference type="EC" id="2.7.11.1"/>
    </reaction>
</comment>
<keyword evidence="6" id="KW-0067">ATP-binding</keyword>
<dbReference type="EC" id="2.7.11.1" evidence="2"/>
<comment type="caution">
    <text evidence="10">The sequence shown here is derived from an EMBL/GenBank/DDBJ whole genome shotgun (WGS) entry which is preliminary data.</text>
</comment>
<dbReference type="Gene3D" id="1.10.510.10">
    <property type="entry name" value="Transferase(Phosphotransferase) domain 1"/>
    <property type="match status" value="1"/>
</dbReference>
<feature type="non-terminal residue" evidence="10">
    <location>
        <position position="174"/>
    </location>
</feature>
<feature type="compositionally biased region" description="Basic and acidic residues" evidence="9">
    <location>
        <begin position="67"/>
        <end position="86"/>
    </location>
</feature>
<dbReference type="PANTHER" id="PTHR12209">
    <property type="entry name" value="NON-SPECIFIC SERINE/THREONINE PROTEIN KINASE"/>
    <property type="match status" value="1"/>
</dbReference>
<dbReference type="GO" id="GO:0005524">
    <property type="term" value="F:ATP binding"/>
    <property type="evidence" value="ECO:0007669"/>
    <property type="project" value="UniProtKB-KW"/>
</dbReference>